<reference evidence="4 5" key="3">
    <citation type="journal article" date="1996" name="Virology">
        <title>Analysis of 94 kb of the chlorella virus PBCV-1 330-kb genome: map positions 88 to 182.</title>
        <authorList>
            <person name="Lu Z."/>
            <person name="Li Y."/>
            <person name="Que Q."/>
            <person name="Kutish G.F."/>
            <person name="Rock D.L."/>
            <person name="Van Etten J.L."/>
        </authorList>
    </citation>
    <scope>NUCLEOTIDE SEQUENCE [LARGE SCALE GENOMIC DNA]</scope>
</reference>
<dbReference type="GO" id="GO:0003677">
    <property type="term" value="F:DNA binding"/>
    <property type="evidence" value="ECO:0007669"/>
    <property type="project" value="InterPro"/>
</dbReference>
<dbReference type="NCBIfam" id="TIGR01453">
    <property type="entry name" value="grpIintron_endo"/>
    <property type="match status" value="1"/>
</dbReference>
<dbReference type="KEGG" id="vg:918138"/>
<dbReference type="CDD" id="cd10443">
    <property type="entry name" value="GIY-YIG_HE_Tlr8p_PBC-V_like"/>
    <property type="match status" value="1"/>
</dbReference>
<reference evidence="4 5" key="2">
    <citation type="journal article" date="1995" name="Virology">
        <title>Analysis of 43 kb of the Chlorella virus PBCV-1 330-kb genome: map positions 45 to 88.</title>
        <authorList>
            <person name="Li Y."/>
            <person name="Lu Z."/>
            <person name="Burbank D.E."/>
            <person name="Kutish G.F."/>
            <person name="Rock D.L."/>
            <person name="Van Etten J.L."/>
        </authorList>
    </citation>
    <scope>NUCLEOTIDE SEQUENCE [LARGE SCALE GENOMIC DNA]</scope>
</reference>
<dbReference type="Pfam" id="PF01541">
    <property type="entry name" value="GIY-YIG"/>
    <property type="match status" value="1"/>
</dbReference>
<reference evidence="4 5" key="1">
    <citation type="journal article" date="1995" name="Virology">
        <title>Analysis of 45 kb of DNA located at the left end of the chlorella virus PBCV-1 genome.</title>
        <authorList>
            <person name="Lu Z."/>
            <person name="Li Y."/>
            <person name="Zhang Y."/>
            <person name="Kutish G.F."/>
            <person name="Rock D.L."/>
            <person name="Van Etten J.L."/>
        </authorList>
    </citation>
    <scope>NUCLEOTIDE SEQUENCE [LARGE SCALE GENOMIC DNA]</scope>
</reference>
<dbReference type="EMBL" id="JF411744">
    <property type="protein sequence ID" value="AAC96862.1"/>
    <property type="molecule type" value="Genomic_DNA"/>
</dbReference>
<feature type="compositionally biased region" description="Basic and acidic residues" evidence="2">
    <location>
        <begin position="146"/>
        <end position="166"/>
    </location>
</feature>
<feature type="region of interest" description="Disordered" evidence="2">
    <location>
        <begin position="87"/>
        <end position="118"/>
    </location>
</feature>
<dbReference type="SUPFAM" id="SSF64496">
    <property type="entry name" value="DNA-binding domain of intron-encoded endonucleases"/>
    <property type="match status" value="1"/>
</dbReference>
<reference evidence="4 5" key="5">
    <citation type="journal article" date="1997" name="Virology">
        <title>Analysis of 74 kb of DNA located at the right end of the 330-kb chlorella virus PBCV-1 genome.</title>
        <authorList>
            <person name="Li Y."/>
            <person name="Lu Z."/>
            <person name="Sun L."/>
            <person name="Ropp S."/>
            <person name="Kutish G.F."/>
            <person name="Rock D.L."/>
            <person name="Van Etten J.L."/>
        </authorList>
    </citation>
    <scope>NUCLEOTIDE SEQUENCE [LARGE SCALE GENOMIC DNA]</scope>
</reference>
<evidence type="ECO:0000313" key="5">
    <source>
        <dbReference type="Proteomes" id="UP000000862"/>
    </source>
</evidence>
<dbReference type="InterPro" id="IPR006350">
    <property type="entry name" value="Intron_endoG1"/>
</dbReference>
<evidence type="ECO:0000256" key="2">
    <source>
        <dbReference type="SAM" id="MobiDB-lite"/>
    </source>
</evidence>
<name>Q98545_PBCV1</name>
<reference evidence="4 5" key="7">
    <citation type="journal article" date="2000" name="Virology">
        <title>Characterization of a beta-1,3-glucanase encoded by chlorella virus PBCV-1.</title>
        <authorList>
            <person name="Sun L."/>
            <person name="Gurnon J.R."/>
            <person name="Adams B.J."/>
            <person name="Graves M.V."/>
            <person name="Van Etten J.L."/>
        </authorList>
    </citation>
    <scope>NUCLEOTIDE SEQUENCE [LARGE SCALE GENOMIC DNA]</scope>
</reference>
<sequence>MGKIYVATAPNKKQKKYVGQTTRTLEERLEEHQKENSGCPAFARAIKKYGWDTFAIDFYECPDEDLNNHERWLIRLMGTLAPNGYNLTEGGTNGKRSEETKRKIGDSKKGNKNWLGKTHSEEYKKKMSGVHKGKIVSKDSKKKMSDAAKGKIVSKETKKKMSDSRKGGNNPRARPVWVYGILYDSCRSASDSLRFLFGMKSNFILKWVKSKKHPEIFFAQL</sequence>
<reference evidence="4 5" key="4">
    <citation type="journal article" date="1996" name="Virology">
        <title>Analysis of 76 kb of the chlorella virus PBCV-1 330-kb genome: map positions 182 to 258.</title>
        <authorList>
            <person name="Kutish G.F."/>
            <person name="Li Y."/>
            <person name="Lu Z."/>
            <person name="Furuta M."/>
            <person name="Rock D.L."/>
            <person name="Van Etten J.L."/>
        </authorList>
    </citation>
    <scope>NUCLEOTIDE SEQUENCE [LARGE SCALE GENOMIC DNA]</scope>
</reference>
<dbReference type="OrthoDB" id="1224at10501"/>
<dbReference type="GO" id="GO:0004519">
    <property type="term" value="F:endonuclease activity"/>
    <property type="evidence" value="ECO:0007669"/>
    <property type="project" value="InterPro"/>
</dbReference>
<dbReference type="InterPro" id="IPR000305">
    <property type="entry name" value="GIY-YIG_endonuc"/>
</dbReference>
<dbReference type="Gene3D" id="3.40.1440.10">
    <property type="entry name" value="GIY-YIG endonuclease"/>
    <property type="match status" value="1"/>
</dbReference>
<gene>
    <name evidence="4" type="primary">A495R</name>
</gene>
<accession>Q98545</accession>
<evidence type="ECO:0000313" key="4">
    <source>
        <dbReference type="EMBL" id="AAC96862.1"/>
    </source>
</evidence>
<evidence type="ECO:0000259" key="3">
    <source>
        <dbReference type="PROSITE" id="PS50164"/>
    </source>
</evidence>
<dbReference type="Proteomes" id="UP000000862">
    <property type="component" value="Segment"/>
</dbReference>
<dbReference type="PIR" id="T17997">
    <property type="entry name" value="T17997"/>
</dbReference>
<feature type="domain" description="GIY-YIG" evidence="3">
    <location>
        <begin position="1"/>
        <end position="87"/>
    </location>
</feature>
<feature type="compositionally biased region" description="Basic and acidic residues" evidence="2">
    <location>
        <begin position="95"/>
        <end position="109"/>
    </location>
</feature>
<protein>
    <recommendedName>
        <fullName evidence="3">GIY-YIG domain-containing protein</fullName>
    </recommendedName>
</protein>
<dbReference type="SMART" id="SM00465">
    <property type="entry name" value="GIYc"/>
    <property type="match status" value="1"/>
</dbReference>
<dbReference type="PROSITE" id="PS50164">
    <property type="entry name" value="GIY_YIG"/>
    <property type="match status" value="1"/>
</dbReference>
<dbReference type="GeneID" id="918138"/>
<comment type="similarity">
    <text evidence="1">To endonucleases of group I introns of fungi and phage.</text>
</comment>
<dbReference type="Pfam" id="PF07460">
    <property type="entry name" value="NUMOD3"/>
    <property type="match status" value="2"/>
</dbReference>
<dbReference type="RefSeq" id="NP_048851.1">
    <property type="nucleotide sequence ID" value="NC_000852.5"/>
</dbReference>
<feature type="region of interest" description="Disordered" evidence="2">
    <location>
        <begin position="146"/>
        <end position="170"/>
    </location>
</feature>
<reference evidence="4 5" key="6">
    <citation type="journal article" date="1999" name="Virology">
        <title>Chlorella virus PBCV-1 encodes a functional homospermidine synthase.</title>
        <authorList>
            <person name="Kaiser A."/>
            <person name="Vollmert M."/>
            <person name="Tholl D."/>
            <person name="Graves M.V."/>
            <person name="Gurnon J.R."/>
            <person name="Xing W."/>
            <person name="Lisec A.D."/>
            <person name="Nickerson K.W."/>
            <person name="Van Etten J.L."/>
        </authorList>
    </citation>
    <scope>NUCLEOTIDE SEQUENCE [LARGE SCALE GENOMIC DNA]</scope>
</reference>
<keyword evidence="5" id="KW-1185">Reference proteome</keyword>
<proteinExistence type="predicted"/>
<organismHost>
    <name type="scientific">Chlorella</name>
    <dbReference type="NCBI Taxonomy" id="3071"/>
</organismHost>
<dbReference type="InterPro" id="IPR003611">
    <property type="entry name" value="NUMOD3"/>
</dbReference>
<dbReference type="SMART" id="SM00496">
    <property type="entry name" value="IENR2"/>
    <property type="match status" value="4"/>
</dbReference>
<evidence type="ECO:0000256" key="1">
    <source>
        <dbReference type="ARBA" id="ARBA00010045"/>
    </source>
</evidence>
<reference evidence="4 5" key="8">
    <citation type="journal article" date="2010" name="J. Virol.">
        <title>Microarray analysis of Paramecium bursaria chlorella virus 1 transcription.</title>
        <authorList>
            <person name="Yanai-Balser G.M."/>
            <person name="Duncan G.A."/>
            <person name="Eudy J.D."/>
            <person name="Wang D."/>
            <person name="Li X."/>
            <person name="Agarkova I.V."/>
            <person name="Dunigan D.D."/>
            <person name="Van Etten J.L."/>
        </authorList>
    </citation>
    <scope>NUCLEOTIDE SEQUENCE [LARGE SCALE GENOMIC DNA]</scope>
</reference>
<organism evidence="4 5">
    <name type="scientific">Paramecium bursaria Chlorella virus 1</name>
    <name type="common">PBCV-1</name>
    <dbReference type="NCBI Taxonomy" id="10506"/>
    <lineage>
        <taxon>Viruses</taxon>
        <taxon>Varidnaviria</taxon>
        <taxon>Bamfordvirae</taxon>
        <taxon>Nucleocytoviricota</taxon>
        <taxon>Megaviricetes</taxon>
        <taxon>Algavirales</taxon>
        <taxon>Phycodnaviridae</taxon>
        <taxon>Chlorovirus</taxon>
        <taxon>Chlorovirus vanettense</taxon>
    </lineage>
</organism>
<dbReference type="InterPro" id="IPR035901">
    <property type="entry name" value="GIY-YIG_endonuc_sf"/>
</dbReference>